<organism evidence="2 3">
    <name type="scientific">Deinococcus metalli</name>
    <dbReference type="NCBI Taxonomy" id="1141878"/>
    <lineage>
        <taxon>Bacteria</taxon>
        <taxon>Thermotogati</taxon>
        <taxon>Deinococcota</taxon>
        <taxon>Deinococci</taxon>
        <taxon>Deinococcales</taxon>
        <taxon>Deinococcaceae</taxon>
        <taxon>Deinococcus</taxon>
    </lineage>
</organism>
<accession>A0A7W8KJ76</accession>
<reference evidence="4" key="2">
    <citation type="journal article" date="2019" name="Int. J. Syst. Evol. Microbiol.">
        <title>The Global Catalogue of Microorganisms (GCM) 10K type strain sequencing project: providing services to taxonomists for standard genome sequencing and annotation.</title>
        <authorList>
            <consortium name="The Broad Institute Genomics Platform"/>
            <consortium name="The Broad Institute Genome Sequencing Center for Infectious Disease"/>
            <person name="Wu L."/>
            <person name="Ma J."/>
        </authorList>
    </citation>
    <scope>NUCLEOTIDE SEQUENCE [LARGE SCALE GENOMIC DNA]</scope>
    <source>
        <strain evidence="4">CGMCC 1.18437</strain>
    </source>
</reference>
<keyword evidence="4" id="KW-1185">Reference proteome</keyword>
<evidence type="ECO:0000313" key="1">
    <source>
        <dbReference type="EMBL" id="GHF64628.1"/>
    </source>
</evidence>
<dbReference type="SUPFAM" id="SSF55874">
    <property type="entry name" value="ATPase domain of HSP90 chaperone/DNA topoisomerase II/histidine kinase"/>
    <property type="match status" value="1"/>
</dbReference>
<name>A0A7W8KJ76_9DEIO</name>
<evidence type="ECO:0000313" key="3">
    <source>
        <dbReference type="Proteomes" id="UP000539473"/>
    </source>
</evidence>
<dbReference type="AlphaFoldDB" id="A0A7W8KJ76"/>
<dbReference type="InterPro" id="IPR036890">
    <property type="entry name" value="HATPase_C_sf"/>
</dbReference>
<evidence type="ECO:0000313" key="2">
    <source>
        <dbReference type="EMBL" id="MBB5379165.1"/>
    </source>
</evidence>
<evidence type="ECO:0000313" key="4">
    <source>
        <dbReference type="Proteomes" id="UP000619376"/>
    </source>
</evidence>
<reference evidence="1" key="4">
    <citation type="submission" date="2024-05" db="EMBL/GenBank/DDBJ databases">
        <authorList>
            <person name="Sun Q."/>
            <person name="Zhou Y."/>
        </authorList>
    </citation>
    <scope>NUCLEOTIDE SEQUENCE</scope>
    <source>
        <strain evidence="1">CGMCC 1.18437</strain>
    </source>
</reference>
<reference evidence="1" key="1">
    <citation type="journal article" date="2014" name="Int. J. Syst. Evol. Microbiol.">
        <title>Complete genome of a new Firmicutes species belonging to the dominant human colonic microbiota ('Ruminococcus bicirculans') reveals two chromosomes and a selective capacity to utilize plant glucans.</title>
        <authorList>
            <consortium name="NISC Comparative Sequencing Program"/>
            <person name="Wegmann U."/>
            <person name="Louis P."/>
            <person name="Goesmann A."/>
            <person name="Henrissat B."/>
            <person name="Duncan S.H."/>
            <person name="Flint H.J."/>
        </authorList>
    </citation>
    <scope>NUCLEOTIDE SEQUENCE</scope>
    <source>
        <strain evidence="1">CGMCC 1.18437</strain>
    </source>
</reference>
<protein>
    <submittedName>
        <fullName evidence="2">Uncharacterized protein</fullName>
    </submittedName>
</protein>
<sequence length="103" mass="11173">MAAWPSPDRATSAQFVHHAARPYSRFLSALTREEAPAQLGCRVVSVRGAVELPPVVRMALVDGVWGPLEDTSLATARRLVERHGGRLWAEVQPGSVTVSFTLP</sequence>
<gene>
    <name evidence="1" type="ORF">GCM10017781_45610</name>
    <name evidence="2" type="ORF">HNQ07_004680</name>
</gene>
<dbReference type="Proteomes" id="UP000619376">
    <property type="component" value="Unassembled WGS sequence"/>
</dbReference>
<dbReference type="Proteomes" id="UP000539473">
    <property type="component" value="Unassembled WGS sequence"/>
</dbReference>
<dbReference type="RefSeq" id="WP_184116250.1">
    <property type="nucleotide sequence ID" value="NZ_BNAJ01000021.1"/>
</dbReference>
<proteinExistence type="predicted"/>
<dbReference type="EMBL" id="JACHFK010000022">
    <property type="protein sequence ID" value="MBB5379165.1"/>
    <property type="molecule type" value="Genomic_DNA"/>
</dbReference>
<dbReference type="EMBL" id="BNAJ01000021">
    <property type="protein sequence ID" value="GHF64628.1"/>
    <property type="molecule type" value="Genomic_DNA"/>
</dbReference>
<comment type="caution">
    <text evidence="2">The sequence shown here is derived from an EMBL/GenBank/DDBJ whole genome shotgun (WGS) entry which is preliminary data.</text>
</comment>
<reference evidence="2 3" key="3">
    <citation type="submission" date="2020-08" db="EMBL/GenBank/DDBJ databases">
        <title>Genomic Encyclopedia of Type Strains, Phase IV (KMG-IV): sequencing the most valuable type-strain genomes for metagenomic binning, comparative biology and taxonomic classification.</title>
        <authorList>
            <person name="Goeker M."/>
        </authorList>
    </citation>
    <scope>NUCLEOTIDE SEQUENCE [LARGE SCALE GENOMIC DNA]</scope>
    <source>
        <strain evidence="2 3">DSM 27521</strain>
    </source>
</reference>